<dbReference type="EMBL" id="OJIN01000046">
    <property type="protein sequence ID" value="SPD72554.1"/>
    <property type="molecule type" value="Genomic_DNA"/>
</dbReference>
<sequence length="64" mass="7242">MEWVSVLTALPKVELRITGFKPCLVVNDNNVQWALFNGKTNRFQDKWGQAPVALLNRIDAQSEA</sequence>
<organism evidence="1">
    <name type="scientific">uncultured Desulfobacterium sp</name>
    <dbReference type="NCBI Taxonomy" id="201089"/>
    <lineage>
        <taxon>Bacteria</taxon>
        <taxon>Pseudomonadati</taxon>
        <taxon>Thermodesulfobacteriota</taxon>
        <taxon>Desulfobacteria</taxon>
        <taxon>Desulfobacterales</taxon>
        <taxon>Desulfobacteriaceae</taxon>
        <taxon>Desulfobacterium</taxon>
        <taxon>environmental samples</taxon>
    </lineage>
</organism>
<protein>
    <submittedName>
        <fullName evidence="1">Uncharacterized protein</fullName>
    </submittedName>
</protein>
<dbReference type="AlphaFoldDB" id="A0A445MSP9"/>
<reference evidence="1" key="1">
    <citation type="submission" date="2018-01" db="EMBL/GenBank/DDBJ databases">
        <authorList>
            <person name="Regsiter A."/>
            <person name="William W."/>
        </authorList>
    </citation>
    <scope>NUCLEOTIDE SEQUENCE</scope>
    <source>
        <strain evidence="1">TRIP AH-1</strain>
    </source>
</reference>
<accession>A0A445MSP9</accession>
<name>A0A445MSP9_9BACT</name>
<gene>
    <name evidence="1" type="ORF">PITCH_A140034</name>
</gene>
<evidence type="ECO:0000313" key="1">
    <source>
        <dbReference type="EMBL" id="SPD72554.1"/>
    </source>
</evidence>
<proteinExistence type="predicted"/>